<proteinExistence type="inferred from homology"/>
<keyword evidence="6 8" id="KW-0460">Magnesium</keyword>
<name>A0A7C4ERW0_9BACT</name>
<dbReference type="GO" id="GO:0005524">
    <property type="term" value="F:ATP binding"/>
    <property type="evidence" value="ECO:0007669"/>
    <property type="project" value="UniProtKB-UniRule"/>
</dbReference>
<dbReference type="EC" id="6.3.5.11" evidence="8"/>
<protein>
    <recommendedName>
        <fullName evidence="8">Cobyrinate a,c-diamide synthase</fullName>
        <ecNumber evidence="8">6.3.5.11</ecNumber>
    </recommendedName>
    <alternativeName>
        <fullName evidence="8">Cobyrinic acid a,c-diamide synthetase</fullName>
    </alternativeName>
</protein>
<comment type="similarity">
    <text evidence="8">Belongs to the CobB/CbiA family.</text>
</comment>
<comment type="miscellaneous">
    <text evidence="8">The a and c carboxylates of cobyrinate are activated for nucleophilic attack via formation of a phosphorylated intermediate by ATP. CbiA catalyzes first the amidation of the c-carboxylate, and then that of the a-carboxylate.</text>
</comment>
<dbReference type="Pfam" id="PF01656">
    <property type="entry name" value="CbiA"/>
    <property type="match status" value="1"/>
</dbReference>
<dbReference type="SUPFAM" id="SSF52317">
    <property type="entry name" value="Class I glutamine amidotransferase-like"/>
    <property type="match status" value="1"/>
</dbReference>
<dbReference type="InterPro" id="IPR029062">
    <property type="entry name" value="Class_I_gatase-like"/>
</dbReference>
<dbReference type="PANTHER" id="PTHR43873">
    <property type="entry name" value="COBYRINATE A,C-DIAMIDE SYNTHASE"/>
    <property type="match status" value="1"/>
</dbReference>
<keyword evidence="2 8" id="KW-0169">Cobalamin biosynthesis</keyword>
<feature type="domain" description="CobB/CobQ-like glutamine amidotransferase" evidence="10">
    <location>
        <begin position="261"/>
        <end position="453"/>
    </location>
</feature>
<feature type="active site" description="Nucleophile" evidence="8">
    <location>
        <position position="343"/>
    </location>
</feature>
<gene>
    <name evidence="8" type="primary">cbiA</name>
    <name evidence="11" type="ORF">ENV54_05155</name>
</gene>
<feature type="domain" description="CobQ/CobB/MinD/ParA nucleotide binding" evidence="9">
    <location>
        <begin position="15"/>
        <end position="199"/>
    </location>
</feature>
<dbReference type="InterPro" id="IPR004484">
    <property type="entry name" value="CbiA/CobB_synth"/>
</dbReference>
<evidence type="ECO:0000256" key="1">
    <source>
        <dbReference type="ARBA" id="ARBA00001946"/>
    </source>
</evidence>
<dbReference type="NCBIfam" id="NF002204">
    <property type="entry name" value="PRK01077.1"/>
    <property type="match status" value="1"/>
</dbReference>
<keyword evidence="3 8" id="KW-0436">Ligase</keyword>
<evidence type="ECO:0000256" key="5">
    <source>
        <dbReference type="ARBA" id="ARBA00022840"/>
    </source>
</evidence>
<comment type="function">
    <text evidence="8">Catalyzes the ATP-dependent amidation of the two carboxylate groups at positions a and c of cobyrinate, using either L-glutamine or ammonia as the nitrogen source.</text>
</comment>
<evidence type="ECO:0000256" key="8">
    <source>
        <dbReference type="HAMAP-Rule" id="MF_00027"/>
    </source>
</evidence>
<dbReference type="PANTHER" id="PTHR43873:SF1">
    <property type="entry name" value="COBYRINATE A,C-DIAMIDE SYNTHASE"/>
    <property type="match status" value="1"/>
</dbReference>
<evidence type="ECO:0000313" key="11">
    <source>
        <dbReference type="EMBL" id="HGH60669.1"/>
    </source>
</evidence>
<accession>A0A7C4ERW0</accession>
<comment type="pathway">
    <text evidence="8">Cofactor biosynthesis; adenosylcobalamin biosynthesis; cob(II)yrinate a,c-diamide from sirohydrochlorin (anaerobic route): step 10/10.</text>
</comment>
<dbReference type="Gene3D" id="3.40.50.880">
    <property type="match status" value="1"/>
</dbReference>
<dbReference type="HAMAP" id="MF_00027">
    <property type="entry name" value="CobB_CbiA"/>
    <property type="match status" value="1"/>
</dbReference>
<evidence type="ECO:0000256" key="3">
    <source>
        <dbReference type="ARBA" id="ARBA00022598"/>
    </source>
</evidence>
<dbReference type="PROSITE" id="PS51274">
    <property type="entry name" value="GATASE_COBBQ"/>
    <property type="match status" value="1"/>
</dbReference>
<dbReference type="Pfam" id="PF07685">
    <property type="entry name" value="GATase_3"/>
    <property type="match status" value="1"/>
</dbReference>
<feature type="site" description="Increases nucleophilicity of active site Cys" evidence="8">
    <location>
        <position position="448"/>
    </location>
</feature>
<dbReference type="GO" id="GO:0042242">
    <property type="term" value="F:cobyrinic acid a,c-diamide synthase activity"/>
    <property type="evidence" value="ECO:0007669"/>
    <property type="project" value="UniProtKB-UniRule"/>
</dbReference>
<keyword evidence="4 8" id="KW-0547">Nucleotide-binding</keyword>
<evidence type="ECO:0000259" key="10">
    <source>
        <dbReference type="Pfam" id="PF07685"/>
    </source>
</evidence>
<evidence type="ECO:0000259" key="9">
    <source>
        <dbReference type="Pfam" id="PF01656"/>
    </source>
</evidence>
<evidence type="ECO:0000256" key="2">
    <source>
        <dbReference type="ARBA" id="ARBA00022573"/>
    </source>
</evidence>
<sequence>MSRARMPAMFNIPRIVVAALKGGAGKTLITVGLIREMHRRGMSVAAFKKGPDYIDAGWLGLAARTQCHNLDSYLTGPDQARQTFIERSVVGDIAIVEGNRGVFDGVDAQGSFSTAELAKLLAAPTIIVVDATKVTRTAAAFILGCKLLDPDLRISAVILNRVAGTRHETVLREAIEHACAVSVIGAIPKLPLADFPQRHLGLISLYEHPRADAFADAAADILAKYVDVESVRDLARTAPDLAAEPLPQHAPQNELRHLGLRIGVIKDSSFQFYYPENLEALQATGASLIMLNALEPRELPSLDALYIGGGFPETHAERLARNQVFKDSLLQAIRSGLPVYAECGGLMYLARCLHVDDRTYPMVGVFPLDVTLHRKPQGHGYIKVEIVRANPFYPVGTVVTGHEFHYSSVSGAPDDEGSYCCFEVMRGHGFDGRKDGICVYNCLGTYVHVHALGTPSWAEGILDSAARFARRRGMNQGADR</sequence>
<evidence type="ECO:0000256" key="4">
    <source>
        <dbReference type="ARBA" id="ARBA00022741"/>
    </source>
</evidence>
<comment type="domain">
    <text evidence="8">Comprises of two domains. The C-terminal domain contains the binding site for glutamine and catalyzes the hydrolysis of this substrate to glutamate and ammonia. The N-terminal domain is anticipated to bind ATP and cobyrinate and catalyzes the ultimate synthesis of the diamide product. The ammonia produced via the glutaminase domain is probably translocated to the adjacent domain via a molecular tunnel, where it reacts with an activated intermediate.</text>
</comment>
<comment type="catalytic activity">
    <reaction evidence="8">
        <text>cob(II)yrinate + 2 L-glutamine + 2 ATP + 2 H2O = cob(II)yrinate a,c diamide + 2 L-glutamate + 2 ADP + 2 phosphate + 2 H(+)</text>
        <dbReference type="Rhea" id="RHEA:26289"/>
        <dbReference type="ChEBI" id="CHEBI:15377"/>
        <dbReference type="ChEBI" id="CHEBI:15378"/>
        <dbReference type="ChEBI" id="CHEBI:29985"/>
        <dbReference type="ChEBI" id="CHEBI:30616"/>
        <dbReference type="ChEBI" id="CHEBI:43474"/>
        <dbReference type="ChEBI" id="CHEBI:58359"/>
        <dbReference type="ChEBI" id="CHEBI:58537"/>
        <dbReference type="ChEBI" id="CHEBI:58894"/>
        <dbReference type="ChEBI" id="CHEBI:456216"/>
        <dbReference type="EC" id="6.3.5.11"/>
    </reaction>
</comment>
<dbReference type="SUPFAM" id="SSF52540">
    <property type="entry name" value="P-loop containing nucleoside triphosphate hydrolases"/>
    <property type="match status" value="1"/>
</dbReference>
<dbReference type="UniPathway" id="UPA00148">
    <property type="reaction ID" value="UER00231"/>
</dbReference>
<keyword evidence="7 8" id="KW-0315">Glutamine amidotransferase</keyword>
<dbReference type="InterPro" id="IPR027417">
    <property type="entry name" value="P-loop_NTPase"/>
</dbReference>
<comment type="cofactor">
    <cofactor evidence="1 8">
        <name>Mg(2+)</name>
        <dbReference type="ChEBI" id="CHEBI:18420"/>
    </cofactor>
</comment>
<evidence type="ECO:0000256" key="6">
    <source>
        <dbReference type="ARBA" id="ARBA00022842"/>
    </source>
</evidence>
<dbReference type="EMBL" id="DTGT01000160">
    <property type="protein sequence ID" value="HGH60669.1"/>
    <property type="molecule type" value="Genomic_DNA"/>
</dbReference>
<comment type="caution">
    <text evidence="11">The sequence shown here is derived from an EMBL/GenBank/DDBJ whole genome shotgun (WGS) entry which is preliminary data.</text>
</comment>
<evidence type="ECO:0000256" key="7">
    <source>
        <dbReference type="ARBA" id="ARBA00022962"/>
    </source>
</evidence>
<dbReference type="AlphaFoldDB" id="A0A7C4ERW0"/>
<dbReference type="CDD" id="cd03130">
    <property type="entry name" value="GATase1_CobB"/>
    <property type="match status" value="1"/>
</dbReference>
<dbReference type="NCBIfam" id="TIGR00379">
    <property type="entry name" value="cobB"/>
    <property type="match status" value="1"/>
</dbReference>
<dbReference type="InterPro" id="IPR002586">
    <property type="entry name" value="CobQ/CobB/MinD/ParA_Nub-bd_dom"/>
</dbReference>
<reference evidence="11" key="1">
    <citation type="journal article" date="2020" name="mSystems">
        <title>Genome- and Community-Level Interaction Insights into Carbon Utilization and Element Cycling Functions of Hydrothermarchaeota in Hydrothermal Sediment.</title>
        <authorList>
            <person name="Zhou Z."/>
            <person name="Liu Y."/>
            <person name="Xu W."/>
            <person name="Pan J."/>
            <person name="Luo Z.H."/>
            <person name="Li M."/>
        </authorList>
    </citation>
    <scope>NUCLEOTIDE SEQUENCE [LARGE SCALE GENOMIC DNA]</scope>
    <source>
        <strain evidence="11">SpSt-769</strain>
    </source>
</reference>
<dbReference type="Gene3D" id="3.40.50.300">
    <property type="entry name" value="P-loop containing nucleotide triphosphate hydrolases"/>
    <property type="match status" value="1"/>
</dbReference>
<organism evidence="11">
    <name type="scientific">Desulfomonile tiedjei</name>
    <dbReference type="NCBI Taxonomy" id="2358"/>
    <lineage>
        <taxon>Bacteria</taxon>
        <taxon>Pseudomonadati</taxon>
        <taxon>Thermodesulfobacteriota</taxon>
        <taxon>Desulfomonilia</taxon>
        <taxon>Desulfomonilales</taxon>
        <taxon>Desulfomonilaceae</taxon>
        <taxon>Desulfomonile</taxon>
    </lineage>
</organism>
<keyword evidence="5 8" id="KW-0067">ATP-binding</keyword>
<dbReference type="InterPro" id="IPR011698">
    <property type="entry name" value="GATase_3"/>
</dbReference>
<dbReference type="GO" id="GO:0009236">
    <property type="term" value="P:cobalamin biosynthetic process"/>
    <property type="evidence" value="ECO:0007669"/>
    <property type="project" value="UniProtKB-UniRule"/>
</dbReference>